<gene>
    <name evidence="2" type="ORF">G5C33_06505</name>
</gene>
<name>A0A6G6Y4E1_9SPHN</name>
<dbReference type="AlphaFoldDB" id="A0A6G6Y4E1"/>
<feature type="chain" id="PRO_5026021729" evidence="1">
    <location>
        <begin position="25"/>
        <end position="193"/>
    </location>
</feature>
<dbReference type="EMBL" id="CP049109">
    <property type="protein sequence ID" value="QIG79473.1"/>
    <property type="molecule type" value="Genomic_DNA"/>
</dbReference>
<keyword evidence="1" id="KW-0732">Signal</keyword>
<protein>
    <submittedName>
        <fullName evidence="2">Uncharacterized protein</fullName>
    </submittedName>
</protein>
<evidence type="ECO:0000313" key="2">
    <source>
        <dbReference type="EMBL" id="QIG79473.1"/>
    </source>
</evidence>
<evidence type="ECO:0000313" key="3">
    <source>
        <dbReference type="Proteomes" id="UP000501568"/>
    </source>
</evidence>
<reference evidence="2 3" key="1">
    <citation type="submission" date="2020-02" db="EMBL/GenBank/DDBJ databases">
        <authorList>
            <person name="Zheng R.K."/>
            <person name="Sun C.M."/>
        </authorList>
    </citation>
    <scope>NUCLEOTIDE SEQUENCE [LARGE SCALE GENOMIC DNA]</scope>
    <source>
        <strain evidence="3">zrk23</strain>
    </source>
</reference>
<sequence length="193" mass="21139">MKPIAFIVAATVALAGLAPTDAEAQETLKIEFVSDFSNYPGSAHTKSACLDANHQNFVNSGGIEVNRTDNGRWYSVDDDYGKGKFLMYCSNQPGVIGLGVRFSGNPTRYPNINFDTRGHSGQSDCMRRARSVASGSIYSLMEAHDNAITLINRSSNIAVTIVCTGFGEVMFAGWGRGRLIDERETVEQLWRMQ</sequence>
<dbReference type="RefSeq" id="WP_165326474.1">
    <property type="nucleotide sequence ID" value="NZ_CP049109.1"/>
</dbReference>
<keyword evidence="3" id="KW-1185">Reference proteome</keyword>
<organism evidence="2 3">
    <name type="scientific">Stakelama tenebrarum</name>
    <dbReference type="NCBI Taxonomy" id="2711215"/>
    <lineage>
        <taxon>Bacteria</taxon>
        <taxon>Pseudomonadati</taxon>
        <taxon>Pseudomonadota</taxon>
        <taxon>Alphaproteobacteria</taxon>
        <taxon>Sphingomonadales</taxon>
        <taxon>Sphingomonadaceae</taxon>
        <taxon>Stakelama</taxon>
    </lineage>
</organism>
<accession>A0A6G6Y4E1</accession>
<dbReference type="KEGG" id="spzr:G5C33_06505"/>
<evidence type="ECO:0000256" key="1">
    <source>
        <dbReference type="SAM" id="SignalP"/>
    </source>
</evidence>
<feature type="signal peptide" evidence="1">
    <location>
        <begin position="1"/>
        <end position="24"/>
    </location>
</feature>
<dbReference type="Proteomes" id="UP000501568">
    <property type="component" value="Chromosome"/>
</dbReference>
<proteinExistence type="predicted"/>